<protein>
    <submittedName>
        <fullName evidence="1">Uncharacterized protein</fullName>
    </submittedName>
</protein>
<reference evidence="1" key="1">
    <citation type="submission" date="2023-10" db="EMBL/GenBank/DDBJ databases">
        <authorList>
            <person name="Chen Y."/>
            <person name="Shah S."/>
            <person name="Dougan E. K."/>
            <person name="Thang M."/>
            <person name="Chan C."/>
        </authorList>
    </citation>
    <scope>NUCLEOTIDE SEQUENCE [LARGE SCALE GENOMIC DNA]</scope>
</reference>
<gene>
    <name evidence="1" type="ORF">PCOR1329_LOCUS30665</name>
</gene>
<comment type="caution">
    <text evidence="1">The sequence shown here is derived from an EMBL/GenBank/DDBJ whole genome shotgun (WGS) entry which is preliminary data.</text>
</comment>
<organism evidence="1 2">
    <name type="scientific">Prorocentrum cordatum</name>
    <dbReference type="NCBI Taxonomy" id="2364126"/>
    <lineage>
        <taxon>Eukaryota</taxon>
        <taxon>Sar</taxon>
        <taxon>Alveolata</taxon>
        <taxon>Dinophyceae</taxon>
        <taxon>Prorocentrales</taxon>
        <taxon>Prorocentraceae</taxon>
        <taxon>Prorocentrum</taxon>
    </lineage>
</organism>
<dbReference type="EMBL" id="CAUYUJ010011859">
    <property type="protein sequence ID" value="CAK0832725.1"/>
    <property type="molecule type" value="Genomic_DNA"/>
</dbReference>
<accession>A0ABN9SLP9</accession>
<sequence>MAAGTVVGLAGSVGLPVKGGVPQWSSTCYGHVGDKACHKTNKCSCTSGCIGADGSCYSENNQVIADGFSLYNAKWPTYYLYFQSMSVFGQMKVSNSRFTMGQDKFTLLQPPGQGTEKEFFMASHKWPQSMVSLQQTGFTELSLWGTYAMNVKTDHEPWDLEKVLLRVCMPATFPNKTKNTKAITFGLSKKQGGFPVWSYVADKHWLAQGFWAPEQMVSELAKHPGKLPSGVATGPPGDNGYWIPEPAFPKGAIPAC</sequence>
<evidence type="ECO:0000313" key="2">
    <source>
        <dbReference type="Proteomes" id="UP001189429"/>
    </source>
</evidence>
<dbReference type="Proteomes" id="UP001189429">
    <property type="component" value="Unassembled WGS sequence"/>
</dbReference>
<evidence type="ECO:0000313" key="1">
    <source>
        <dbReference type="EMBL" id="CAK0832725.1"/>
    </source>
</evidence>
<keyword evidence="2" id="KW-1185">Reference proteome</keyword>
<proteinExistence type="predicted"/>
<name>A0ABN9SLP9_9DINO</name>